<feature type="compositionally biased region" description="Basic and acidic residues" evidence="1">
    <location>
        <begin position="50"/>
        <end position="72"/>
    </location>
</feature>
<evidence type="ECO:0000256" key="1">
    <source>
        <dbReference type="SAM" id="MobiDB-lite"/>
    </source>
</evidence>
<proteinExistence type="predicted"/>
<keyword evidence="3" id="KW-1185">Reference proteome</keyword>
<feature type="compositionally biased region" description="Polar residues" evidence="1">
    <location>
        <begin position="29"/>
        <end position="41"/>
    </location>
</feature>
<feature type="compositionally biased region" description="Polar residues" evidence="1">
    <location>
        <begin position="110"/>
        <end position="121"/>
    </location>
</feature>
<gene>
    <name evidence="2" type="ORF">BPAE_0057g00390</name>
</gene>
<organism evidence="2 3">
    <name type="scientific">Botrytis paeoniae</name>
    <dbReference type="NCBI Taxonomy" id="278948"/>
    <lineage>
        <taxon>Eukaryota</taxon>
        <taxon>Fungi</taxon>
        <taxon>Dikarya</taxon>
        <taxon>Ascomycota</taxon>
        <taxon>Pezizomycotina</taxon>
        <taxon>Leotiomycetes</taxon>
        <taxon>Helotiales</taxon>
        <taxon>Sclerotiniaceae</taxon>
        <taxon>Botrytis</taxon>
    </lineage>
</organism>
<dbReference type="AlphaFoldDB" id="A0A4Z1FWN3"/>
<dbReference type="EMBL" id="PQXI01000057">
    <property type="protein sequence ID" value="TGO26563.1"/>
    <property type="molecule type" value="Genomic_DNA"/>
</dbReference>
<feature type="region of interest" description="Disordered" evidence="1">
    <location>
        <begin position="98"/>
        <end position="162"/>
    </location>
</feature>
<reference evidence="2 3" key="1">
    <citation type="submission" date="2017-12" db="EMBL/GenBank/DDBJ databases">
        <title>Comparative genomics of Botrytis spp.</title>
        <authorList>
            <person name="Valero-Jimenez C.A."/>
            <person name="Tapia P."/>
            <person name="Veloso J."/>
            <person name="Silva-Moreno E."/>
            <person name="Staats M."/>
            <person name="Valdes J.H."/>
            <person name="Van Kan J.A.L."/>
        </authorList>
    </citation>
    <scope>NUCLEOTIDE SEQUENCE [LARGE SCALE GENOMIC DNA]</scope>
    <source>
        <strain evidence="2 3">Bp0003</strain>
    </source>
</reference>
<accession>A0A4Z1FWN3</accession>
<protein>
    <submittedName>
        <fullName evidence="2">Uncharacterized protein</fullName>
    </submittedName>
</protein>
<evidence type="ECO:0000313" key="2">
    <source>
        <dbReference type="EMBL" id="TGO26563.1"/>
    </source>
</evidence>
<name>A0A4Z1FWN3_9HELO</name>
<sequence>MQQEPSLPRPSSTATGKRELEVDPHSMAQEGSTKSRQFSRGSDTEEPEYKEDLISIRETEKKAKRTERYIEKENPPSMITKAVRMVLPSYNIEHSLAASIEGRPHERHNISSYGDNSSRPRQSAGRAVENVPSMRVQHQLALPKEDYTQQLQKNDKKHEAEKRKLEEHVKILELQVQDRERFARTLRARNRQLEFEKQDIEEQHRTFIRKQQETTFRQMKSSRWAPLEDSKVIEEFDRLKRDIRNWAKKYSEIDMPTILGVLDMHERKALTDVLKDVVAFENNELPQGLSPKKAPALLLTALVSHNVYTTLFREPFFFLGGESVLYSNLKSVYRAGLQSNMGDASTWRSQTLRLLLPPADSASETEMKLHQRTEQMILDEADQQASKFLKGAALYLIRNVALVDAGDKLKAIYREAATMSYKLWSRRTCLSCTTLNNLNYPTFEPYSKYMVAHSSVDYEKHRDLLNGKPISIMVHPCLIVFGTDDAKDYDQQRVWASAEVWLDSRISSDD</sequence>
<comment type="caution">
    <text evidence="2">The sequence shown here is derived from an EMBL/GenBank/DDBJ whole genome shotgun (WGS) entry which is preliminary data.</text>
</comment>
<evidence type="ECO:0000313" key="3">
    <source>
        <dbReference type="Proteomes" id="UP000297910"/>
    </source>
</evidence>
<feature type="compositionally biased region" description="Basic and acidic residues" evidence="1">
    <location>
        <begin position="143"/>
        <end position="162"/>
    </location>
</feature>
<feature type="region of interest" description="Disordered" evidence="1">
    <location>
        <begin position="1"/>
        <end position="72"/>
    </location>
</feature>
<feature type="compositionally biased region" description="Polar residues" evidence="1">
    <location>
        <begin position="1"/>
        <end position="15"/>
    </location>
</feature>
<dbReference type="Proteomes" id="UP000297910">
    <property type="component" value="Unassembled WGS sequence"/>
</dbReference>